<reference evidence="1 2" key="1">
    <citation type="journal article" date="2012" name="Int. J. Syst. Evol. Microbiol.">
        <title>Flammeovirga pacifica sp. nov., isolated from deep-sea sediment.</title>
        <authorList>
            <person name="Xu H."/>
            <person name="Fu Y."/>
            <person name="Yang N."/>
            <person name="Ding Z."/>
            <person name="Lai Q."/>
            <person name="Zeng R."/>
        </authorList>
    </citation>
    <scope>NUCLEOTIDE SEQUENCE [LARGE SCALE GENOMIC DNA]</scope>
    <source>
        <strain evidence="2">DSM 24597 / LMG 26175 / WPAGA1</strain>
    </source>
</reference>
<dbReference type="AlphaFoldDB" id="A0A1S1Z1H7"/>
<protein>
    <submittedName>
        <fullName evidence="1">Uncharacterized protein</fullName>
    </submittedName>
</protein>
<accession>A0A1S1Z1H7</accession>
<dbReference type="Pfam" id="PF19777">
    <property type="entry name" value="DUF6263"/>
    <property type="match status" value="1"/>
</dbReference>
<dbReference type="RefSeq" id="WP_044225918.1">
    <property type="nucleotide sequence ID" value="NZ_JRYR02000001.1"/>
</dbReference>
<name>A0A1S1Z1H7_FLAPC</name>
<comment type="caution">
    <text evidence="1">The sequence shown here is derived from an EMBL/GenBank/DDBJ whole genome shotgun (WGS) entry which is preliminary data.</text>
</comment>
<organism evidence="1 2">
    <name type="scientific">Flammeovirga pacifica</name>
    <dbReference type="NCBI Taxonomy" id="915059"/>
    <lineage>
        <taxon>Bacteria</taxon>
        <taxon>Pseudomonadati</taxon>
        <taxon>Bacteroidota</taxon>
        <taxon>Cytophagia</taxon>
        <taxon>Cytophagales</taxon>
        <taxon>Flammeovirgaceae</taxon>
        <taxon>Flammeovirga</taxon>
    </lineage>
</organism>
<dbReference type="STRING" id="915059.NH26_12590"/>
<dbReference type="EMBL" id="JRYR02000001">
    <property type="protein sequence ID" value="OHX67120.1"/>
    <property type="molecule type" value="Genomic_DNA"/>
</dbReference>
<keyword evidence="2" id="KW-1185">Reference proteome</keyword>
<dbReference type="OrthoDB" id="3034330at2"/>
<proteinExistence type="predicted"/>
<gene>
    <name evidence="1" type="ORF">NH26_12590</name>
</gene>
<dbReference type="InterPro" id="IPR046230">
    <property type="entry name" value="DUF6263"/>
</dbReference>
<sequence length="133" mass="14508">MPTAYIYSDQPIKKKSKWTISSTLKGGISANLVREFTVQEINDVQITVNGVSKITTDPNNKEFATINGMPTRFEGSGDMTSTLVLDAKTGWIISANVNQQIDGKNIIKAQGQEMTIPIKMSSHTSLNNSSTVK</sequence>
<evidence type="ECO:0000313" key="2">
    <source>
        <dbReference type="Proteomes" id="UP000179797"/>
    </source>
</evidence>
<evidence type="ECO:0000313" key="1">
    <source>
        <dbReference type="EMBL" id="OHX67120.1"/>
    </source>
</evidence>
<dbReference type="Proteomes" id="UP000179797">
    <property type="component" value="Unassembled WGS sequence"/>
</dbReference>